<organism evidence="2 3">
    <name type="scientific">Asparagus officinalis</name>
    <name type="common">Garden asparagus</name>
    <dbReference type="NCBI Taxonomy" id="4686"/>
    <lineage>
        <taxon>Eukaryota</taxon>
        <taxon>Viridiplantae</taxon>
        <taxon>Streptophyta</taxon>
        <taxon>Embryophyta</taxon>
        <taxon>Tracheophyta</taxon>
        <taxon>Spermatophyta</taxon>
        <taxon>Magnoliopsida</taxon>
        <taxon>Liliopsida</taxon>
        <taxon>Asparagales</taxon>
        <taxon>Asparagaceae</taxon>
        <taxon>Asparagoideae</taxon>
        <taxon>Asparagus</taxon>
    </lineage>
</organism>
<evidence type="ECO:0000313" key="2">
    <source>
        <dbReference type="EMBL" id="ONK65757.1"/>
    </source>
</evidence>
<protein>
    <submittedName>
        <fullName evidence="2">Uncharacterized protein</fullName>
    </submittedName>
</protein>
<feature type="compositionally biased region" description="Gly residues" evidence="1">
    <location>
        <begin position="75"/>
        <end position="96"/>
    </location>
</feature>
<dbReference type="Gramene" id="ONK65757">
    <property type="protein sequence ID" value="ONK65757"/>
    <property type="gene ID" value="A4U43_C06F630"/>
</dbReference>
<dbReference type="Proteomes" id="UP000243459">
    <property type="component" value="Chromosome 6"/>
</dbReference>
<proteinExistence type="predicted"/>
<dbReference type="EMBL" id="CM007386">
    <property type="protein sequence ID" value="ONK65757.1"/>
    <property type="molecule type" value="Genomic_DNA"/>
</dbReference>
<keyword evidence="3" id="KW-1185">Reference proteome</keyword>
<evidence type="ECO:0000313" key="3">
    <source>
        <dbReference type="Proteomes" id="UP000243459"/>
    </source>
</evidence>
<evidence type="ECO:0000256" key="1">
    <source>
        <dbReference type="SAM" id="MobiDB-lite"/>
    </source>
</evidence>
<dbReference type="AlphaFoldDB" id="A0A5P1EKN7"/>
<accession>A0A5P1EKN7</accession>
<name>A0A5P1EKN7_ASPOF</name>
<gene>
    <name evidence="2" type="ORF">A4U43_C06F630</name>
</gene>
<reference evidence="3" key="1">
    <citation type="journal article" date="2017" name="Nat. Commun.">
        <title>The asparagus genome sheds light on the origin and evolution of a young Y chromosome.</title>
        <authorList>
            <person name="Harkess A."/>
            <person name="Zhou J."/>
            <person name="Xu C."/>
            <person name="Bowers J.E."/>
            <person name="Van der Hulst R."/>
            <person name="Ayyampalayam S."/>
            <person name="Mercati F."/>
            <person name="Riccardi P."/>
            <person name="McKain M.R."/>
            <person name="Kakrana A."/>
            <person name="Tang H."/>
            <person name="Ray J."/>
            <person name="Groenendijk J."/>
            <person name="Arikit S."/>
            <person name="Mathioni S.M."/>
            <person name="Nakano M."/>
            <person name="Shan H."/>
            <person name="Telgmann-Rauber A."/>
            <person name="Kanno A."/>
            <person name="Yue Z."/>
            <person name="Chen H."/>
            <person name="Li W."/>
            <person name="Chen Y."/>
            <person name="Xu X."/>
            <person name="Zhang Y."/>
            <person name="Luo S."/>
            <person name="Chen H."/>
            <person name="Gao J."/>
            <person name="Mao Z."/>
            <person name="Pires J.C."/>
            <person name="Luo M."/>
            <person name="Kudrna D."/>
            <person name="Wing R.A."/>
            <person name="Meyers B.C."/>
            <person name="Yi K."/>
            <person name="Kong H."/>
            <person name="Lavrijsen P."/>
            <person name="Sunseri F."/>
            <person name="Falavigna A."/>
            <person name="Ye Y."/>
            <person name="Leebens-Mack J.H."/>
            <person name="Chen G."/>
        </authorList>
    </citation>
    <scope>NUCLEOTIDE SEQUENCE [LARGE SCALE GENOMIC DNA]</scope>
    <source>
        <strain evidence="3">cv. DH0086</strain>
    </source>
</reference>
<feature type="region of interest" description="Disordered" evidence="1">
    <location>
        <begin position="71"/>
        <end position="114"/>
    </location>
</feature>
<sequence>MWSRRPAECGGGAGEVWVAGRRATRRPGRWARRRRCWWCDARATRTATTGRRASGGGRWRWGAALPTDSALSIGRAGGGERSAGGDGCRPAGGGGPADPPNYVRHISSEPSDGGRVLWHPPARRWCGRAACDAPDGGWPHRAAARWRWWWQARGGGREEGGGRAGHGVHCADAACALGYALASTATTGALVRHDDEANEERACEKLRSGGLHERSSTFLVVGAFLPAHTAAWRYLFDGASRYALVYRQTANVACLQIIVGACRASFLGKCKCDYDMLYIEKQKTHYFQ</sequence>